<dbReference type="AlphaFoldDB" id="A0A090KT01"/>
<dbReference type="PROSITE" id="PS50879">
    <property type="entry name" value="RNASE_H_1"/>
    <property type="match status" value="1"/>
</dbReference>
<dbReference type="PANTHER" id="PTHR48475:SF1">
    <property type="entry name" value="RNASE H TYPE-1 DOMAIN-CONTAINING PROTEIN"/>
    <property type="match status" value="1"/>
</dbReference>
<dbReference type="Proteomes" id="UP000040576">
    <property type="component" value="Unassembled WGS sequence"/>
</dbReference>
<evidence type="ECO:0000313" key="3">
    <source>
        <dbReference type="EMBL" id="KIO73193.1"/>
    </source>
</evidence>
<dbReference type="PATRIC" id="fig|35841.6.peg.1064"/>
<dbReference type="Gene3D" id="3.30.420.10">
    <property type="entry name" value="Ribonuclease H-like superfamily/Ribonuclease H"/>
    <property type="match status" value="1"/>
</dbReference>
<dbReference type="KEGG" id="bthv:CQJ30_10705"/>
<feature type="domain" description="RNase H type-1" evidence="1">
    <location>
        <begin position="70"/>
        <end position="207"/>
    </location>
</feature>
<evidence type="ECO:0000259" key="1">
    <source>
        <dbReference type="PROSITE" id="PS50879"/>
    </source>
</evidence>
<dbReference type="InterPro" id="IPR002156">
    <property type="entry name" value="RNaseH_domain"/>
</dbReference>
<dbReference type="InterPro" id="IPR036397">
    <property type="entry name" value="RNaseH_sf"/>
</dbReference>
<dbReference type="EMBL" id="CCRF01000061">
    <property type="protein sequence ID" value="CEE01819.1"/>
    <property type="molecule type" value="Genomic_DNA"/>
</dbReference>
<organism evidence="2 5">
    <name type="scientific">Caldibacillus thermoamylovorans</name>
    <dbReference type="NCBI Taxonomy" id="35841"/>
    <lineage>
        <taxon>Bacteria</taxon>
        <taxon>Bacillati</taxon>
        <taxon>Bacillota</taxon>
        <taxon>Bacilli</taxon>
        <taxon>Bacillales</taxon>
        <taxon>Bacillaceae</taxon>
        <taxon>Caldibacillus</taxon>
    </lineage>
</organism>
<reference evidence="2 5" key="1">
    <citation type="submission" date="2014-07" db="EMBL/GenBank/DDBJ databases">
        <authorList>
            <person name="Wibberg Daniel"/>
        </authorList>
    </citation>
    <scope>NUCLEOTIDE SEQUENCE [LARGE SCALE GENOMIC DNA]</scope>
</reference>
<dbReference type="InterPro" id="IPR012337">
    <property type="entry name" value="RNaseH-like_sf"/>
</dbReference>
<dbReference type="PANTHER" id="PTHR48475">
    <property type="entry name" value="RIBONUCLEASE H"/>
    <property type="match status" value="1"/>
</dbReference>
<dbReference type="NCBIfam" id="NF005822">
    <property type="entry name" value="PRK07708.1"/>
    <property type="match status" value="1"/>
</dbReference>
<protein>
    <recommendedName>
        <fullName evidence="1">RNase H type-1 domain-containing protein</fullName>
    </recommendedName>
</protein>
<dbReference type="SUPFAM" id="SSF53098">
    <property type="entry name" value="Ribonuclease H-like"/>
    <property type="match status" value="1"/>
</dbReference>
<evidence type="ECO:0000313" key="2">
    <source>
        <dbReference type="EMBL" id="CEE01819.1"/>
    </source>
</evidence>
<dbReference type="Proteomes" id="UP000032076">
    <property type="component" value="Unassembled WGS sequence"/>
</dbReference>
<keyword evidence="5" id="KW-1185">Reference proteome</keyword>
<dbReference type="GO" id="GO:0004523">
    <property type="term" value="F:RNA-DNA hybrid ribonuclease activity"/>
    <property type="evidence" value="ECO:0007669"/>
    <property type="project" value="InterPro"/>
</dbReference>
<dbReference type="STRING" id="35841.B4167_2334"/>
<evidence type="ECO:0000313" key="4">
    <source>
        <dbReference type="Proteomes" id="UP000032076"/>
    </source>
</evidence>
<proteinExistence type="predicted"/>
<dbReference type="RefSeq" id="WP_034770551.1">
    <property type="nucleotide sequence ID" value="NZ_CCRF01000061.1"/>
</dbReference>
<dbReference type="eggNOG" id="COG0328">
    <property type="taxonomic scope" value="Bacteria"/>
</dbReference>
<dbReference type="OrthoDB" id="2680098at2"/>
<gene>
    <name evidence="3" type="ORF">B4167_2334</name>
    <name evidence="2" type="ORF">BT1A1_1997</name>
</gene>
<accession>A0A090KT01</accession>
<dbReference type="Pfam" id="PF13456">
    <property type="entry name" value="RVT_3"/>
    <property type="match status" value="1"/>
</dbReference>
<dbReference type="GO" id="GO:0003676">
    <property type="term" value="F:nucleic acid binding"/>
    <property type="evidence" value="ECO:0007669"/>
    <property type="project" value="InterPro"/>
</dbReference>
<dbReference type="EMBL" id="JXLU01000056">
    <property type="protein sequence ID" value="KIO73193.1"/>
    <property type="molecule type" value="Genomic_DNA"/>
</dbReference>
<dbReference type="CDD" id="cd09279">
    <property type="entry name" value="RNase_HI_like"/>
    <property type="match status" value="1"/>
</dbReference>
<dbReference type="GeneID" id="92961210"/>
<sequence>MKFKIKWDYYNKNKTETNFISEWIKDDVLLEIAEDLEKTGRVKNMSFEDETGISWTKKEVKKVLQRLEQEPDEFLLYFDASYNKETDETGIGVVLYYKQGAQQYRERWNERVEGLKSNNEAEYCALHYAVKRLGEFPIAGKKVIIKGDSQGLLMQLRGEWPCYEENLNRWLDRIERLVKKLNFHPVYEPINRNDNKEADKLARQALKQVMIESKQKLGDEE</sequence>
<reference evidence="3 4" key="2">
    <citation type="submission" date="2015-01" db="EMBL/GenBank/DDBJ databases">
        <title>Draft Genome Sequences of Four Bacillus thermoamylovorans Strains, Isolated From Food Products.</title>
        <authorList>
            <person name="Krawcyk A.O."/>
            <person name="Berendsen E.M."/>
            <person name="Eijlander R.T."/>
            <person name="de Jong A."/>
            <person name="Wells-Bennik M."/>
            <person name="Kuipers O.P."/>
        </authorList>
    </citation>
    <scope>NUCLEOTIDE SEQUENCE [LARGE SCALE GENOMIC DNA]</scope>
    <source>
        <strain evidence="3 4">B4167</strain>
    </source>
</reference>
<evidence type="ECO:0000313" key="5">
    <source>
        <dbReference type="Proteomes" id="UP000040576"/>
    </source>
</evidence>
<name>A0A090KT01_9BACI</name>